<sequence length="148" mass="16710">MYGVTDSNESIICNGKDYCEISTIYEITPQHVIFRIINSTNDVIYSRIMKPKNNNYICIDDCGRFNPNTKKVARSDKPLKLDLFSLRKSDPEKPLNEMNDGIPATESILSVPSAETEMSVSKSGGSDVDLNENNMEWAELKLHRSESE</sequence>
<dbReference type="OrthoDB" id="7270138at2759"/>
<accession>A0A2W1B0E1</accession>
<dbReference type="AlphaFoldDB" id="A0A2W1B0E1"/>
<organism evidence="1 2">
    <name type="scientific">Helicoverpa armigera</name>
    <name type="common">Cotton bollworm</name>
    <name type="synonym">Heliothis armigera</name>
    <dbReference type="NCBI Taxonomy" id="29058"/>
    <lineage>
        <taxon>Eukaryota</taxon>
        <taxon>Metazoa</taxon>
        <taxon>Ecdysozoa</taxon>
        <taxon>Arthropoda</taxon>
        <taxon>Hexapoda</taxon>
        <taxon>Insecta</taxon>
        <taxon>Pterygota</taxon>
        <taxon>Neoptera</taxon>
        <taxon>Endopterygota</taxon>
        <taxon>Lepidoptera</taxon>
        <taxon>Glossata</taxon>
        <taxon>Ditrysia</taxon>
        <taxon>Noctuoidea</taxon>
        <taxon>Noctuidae</taxon>
        <taxon>Heliothinae</taxon>
        <taxon>Helicoverpa</taxon>
    </lineage>
</organism>
<reference evidence="1 2" key="1">
    <citation type="journal article" date="2017" name="BMC Biol.">
        <title>Genomic innovations, transcriptional plasticity and gene loss underlying the evolution and divergence of two highly polyphagous and invasive Helicoverpa pest species.</title>
        <authorList>
            <person name="Pearce S.L."/>
            <person name="Clarke D.F."/>
            <person name="East P.D."/>
            <person name="Elfekih S."/>
            <person name="Gordon K.H."/>
            <person name="Jermiin L.S."/>
            <person name="McGaughran A."/>
            <person name="Oakeshott J.G."/>
            <person name="Papanikolaou A."/>
            <person name="Perera O.P."/>
            <person name="Rane R.V."/>
            <person name="Richards S."/>
            <person name="Tay W.T."/>
            <person name="Walsh T.K."/>
            <person name="Anderson A."/>
            <person name="Anderson C.J."/>
            <person name="Asgari S."/>
            <person name="Board P.G."/>
            <person name="Bretschneider A."/>
            <person name="Campbell P.M."/>
            <person name="Chertemps T."/>
            <person name="Christeller J.T."/>
            <person name="Coppin C.W."/>
            <person name="Downes S.J."/>
            <person name="Duan G."/>
            <person name="Farnsworth C.A."/>
            <person name="Good R.T."/>
            <person name="Han L.B."/>
            <person name="Han Y.C."/>
            <person name="Hatje K."/>
            <person name="Horne I."/>
            <person name="Huang Y.P."/>
            <person name="Hughes D.S."/>
            <person name="Jacquin-Joly E."/>
            <person name="James W."/>
            <person name="Jhangiani S."/>
            <person name="Kollmar M."/>
            <person name="Kuwar S.S."/>
            <person name="Li S."/>
            <person name="Liu N.Y."/>
            <person name="Maibeche M.T."/>
            <person name="Miller J.R."/>
            <person name="Montagne N."/>
            <person name="Perry T."/>
            <person name="Qu J."/>
            <person name="Song S.V."/>
            <person name="Sutton G.G."/>
            <person name="Vogel H."/>
            <person name="Walenz B.P."/>
            <person name="Xu W."/>
            <person name="Zhang H.J."/>
            <person name="Zou Z."/>
            <person name="Batterham P."/>
            <person name="Edwards O.R."/>
            <person name="Feyereisen R."/>
            <person name="Gibbs R.A."/>
            <person name="Heckel D.G."/>
            <person name="McGrath A."/>
            <person name="Robin C."/>
            <person name="Scherer S.E."/>
            <person name="Worley K.C."/>
            <person name="Wu Y.D."/>
        </authorList>
    </citation>
    <scope>NUCLEOTIDE SEQUENCE [LARGE SCALE GENOMIC DNA]</scope>
    <source>
        <strain evidence="1">Harm_GR_Male_#8</strain>
        <tissue evidence="1">Whole organism</tissue>
    </source>
</reference>
<dbReference type="Proteomes" id="UP000249218">
    <property type="component" value="Unassembled WGS sequence"/>
</dbReference>
<protein>
    <submittedName>
        <fullName evidence="1">Uncharacterized protein</fullName>
    </submittedName>
</protein>
<gene>
    <name evidence="1" type="primary">HaOG215393</name>
    <name evidence="1" type="ORF">B5X24_HaOG215393</name>
</gene>
<keyword evidence="2" id="KW-1185">Reference proteome</keyword>
<evidence type="ECO:0000313" key="2">
    <source>
        <dbReference type="Proteomes" id="UP000249218"/>
    </source>
</evidence>
<name>A0A2W1B0E1_HELAM</name>
<dbReference type="EMBL" id="KZ150514">
    <property type="protein sequence ID" value="PZC70629.1"/>
    <property type="molecule type" value="Genomic_DNA"/>
</dbReference>
<evidence type="ECO:0000313" key="1">
    <source>
        <dbReference type="EMBL" id="PZC70629.1"/>
    </source>
</evidence>
<proteinExistence type="predicted"/>